<protein>
    <recommendedName>
        <fullName evidence="3">Sulfotransferase</fullName>
    </recommendedName>
</protein>
<organism evidence="1 2">
    <name type="scientific">Pendulispora albinea</name>
    <dbReference type="NCBI Taxonomy" id="2741071"/>
    <lineage>
        <taxon>Bacteria</taxon>
        <taxon>Pseudomonadati</taxon>
        <taxon>Myxococcota</taxon>
        <taxon>Myxococcia</taxon>
        <taxon>Myxococcales</taxon>
        <taxon>Sorangiineae</taxon>
        <taxon>Pendulisporaceae</taxon>
        <taxon>Pendulispora</taxon>
    </lineage>
</organism>
<evidence type="ECO:0000313" key="2">
    <source>
        <dbReference type="Proteomes" id="UP001370348"/>
    </source>
</evidence>
<name>A0ABZ2M7E4_9BACT</name>
<dbReference type="SUPFAM" id="SSF52540">
    <property type="entry name" value="P-loop containing nucleoside triphosphate hydrolases"/>
    <property type="match status" value="1"/>
</dbReference>
<keyword evidence="2" id="KW-1185">Reference proteome</keyword>
<proteinExistence type="predicted"/>
<reference evidence="1 2" key="1">
    <citation type="submission" date="2021-12" db="EMBL/GenBank/DDBJ databases">
        <title>Discovery of the Pendulisporaceae a myxobacterial family with distinct sporulation behavior and unique specialized metabolism.</title>
        <authorList>
            <person name="Garcia R."/>
            <person name="Popoff A."/>
            <person name="Bader C.D."/>
            <person name="Loehr J."/>
            <person name="Walesch S."/>
            <person name="Walt C."/>
            <person name="Boldt J."/>
            <person name="Bunk B."/>
            <person name="Haeckl F.J.F.P.J."/>
            <person name="Gunesch A.P."/>
            <person name="Birkelbach J."/>
            <person name="Nuebel U."/>
            <person name="Pietschmann T."/>
            <person name="Bach T."/>
            <person name="Mueller R."/>
        </authorList>
    </citation>
    <scope>NUCLEOTIDE SEQUENCE [LARGE SCALE GENOMIC DNA]</scope>
    <source>
        <strain evidence="1 2">MSr11954</strain>
    </source>
</reference>
<dbReference type="Gene3D" id="3.40.50.300">
    <property type="entry name" value="P-loop containing nucleotide triphosphate hydrolases"/>
    <property type="match status" value="1"/>
</dbReference>
<evidence type="ECO:0008006" key="3">
    <source>
        <dbReference type="Google" id="ProtNLM"/>
    </source>
</evidence>
<dbReference type="RefSeq" id="WP_394828058.1">
    <property type="nucleotide sequence ID" value="NZ_CP089984.1"/>
</dbReference>
<sequence>MFGDVIVFGVGHSGTSLLSKMLHTLGWQSNDADEPFAESVRMRELNGQILATGLTSDIRAAQRAYFQSLERPFALKDPRFVETLPHWISAVHELDEKPTLLMITRDREAVIQSYLDRGELVDGQPGTRGRTVSQLLDLAAENYERWPFRKTSLRYERLVEAALIVKQQRKMRHDGGLWL</sequence>
<dbReference type="EMBL" id="CP089984">
    <property type="protein sequence ID" value="WXB18429.1"/>
    <property type="molecule type" value="Genomic_DNA"/>
</dbReference>
<evidence type="ECO:0000313" key="1">
    <source>
        <dbReference type="EMBL" id="WXB18429.1"/>
    </source>
</evidence>
<accession>A0ABZ2M7E4</accession>
<dbReference type="Proteomes" id="UP001370348">
    <property type="component" value="Chromosome"/>
</dbReference>
<gene>
    <name evidence="1" type="ORF">LZC94_14440</name>
</gene>
<dbReference type="InterPro" id="IPR027417">
    <property type="entry name" value="P-loop_NTPase"/>
</dbReference>